<evidence type="ECO:0000256" key="2">
    <source>
        <dbReference type="RuleBase" id="RU003749"/>
    </source>
</evidence>
<dbReference type="EMBL" id="CP022530">
    <property type="protein sequence ID" value="ASP39666.1"/>
    <property type="molecule type" value="Genomic_DNA"/>
</dbReference>
<dbReference type="CDD" id="cd07043">
    <property type="entry name" value="STAS_anti-anti-sigma_factors"/>
    <property type="match status" value="1"/>
</dbReference>
<dbReference type="Pfam" id="PF01740">
    <property type="entry name" value="STAS"/>
    <property type="match status" value="1"/>
</dbReference>
<dbReference type="SUPFAM" id="SSF52091">
    <property type="entry name" value="SpoIIaa-like"/>
    <property type="match status" value="1"/>
</dbReference>
<dbReference type="PROSITE" id="PS50801">
    <property type="entry name" value="STAS"/>
    <property type="match status" value="1"/>
</dbReference>
<evidence type="ECO:0000259" key="3">
    <source>
        <dbReference type="PROSITE" id="PS50801"/>
    </source>
</evidence>
<name>A0A222FM43_9GAMM</name>
<organism evidence="4 5">
    <name type="scientific">Bacterioplanes sanyensis</name>
    <dbReference type="NCBI Taxonomy" id="1249553"/>
    <lineage>
        <taxon>Bacteria</taxon>
        <taxon>Pseudomonadati</taxon>
        <taxon>Pseudomonadota</taxon>
        <taxon>Gammaproteobacteria</taxon>
        <taxon>Oceanospirillales</taxon>
        <taxon>Oceanospirillaceae</taxon>
        <taxon>Bacterioplanes</taxon>
    </lineage>
</organism>
<dbReference type="OrthoDB" id="9796076at2"/>
<proteinExistence type="inferred from homology"/>
<reference evidence="4 5" key="1">
    <citation type="submission" date="2017-07" db="EMBL/GenBank/DDBJ databases">
        <title>Annotated genome sequence of Bacterioplanes sanyensis isolated from Red Sea.</title>
        <authorList>
            <person name="Rehman Z.U."/>
        </authorList>
    </citation>
    <scope>NUCLEOTIDE SEQUENCE [LARGE SCALE GENOMIC DNA]</scope>
    <source>
        <strain evidence="4 5">NV9</strain>
    </source>
</reference>
<evidence type="ECO:0000313" key="4">
    <source>
        <dbReference type="EMBL" id="ASP39666.1"/>
    </source>
</evidence>
<evidence type="ECO:0000256" key="1">
    <source>
        <dbReference type="ARBA" id="ARBA00009013"/>
    </source>
</evidence>
<evidence type="ECO:0000313" key="5">
    <source>
        <dbReference type="Proteomes" id="UP000202440"/>
    </source>
</evidence>
<accession>A0A222FM43</accession>
<dbReference type="AlphaFoldDB" id="A0A222FM43"/>
<feature type="domain" description="STAS" evidence="3">
    <location>
        <begin position="15"/>
        <end position="94"/>
    </location>
</feature>
<protein>
    <recommendedName>
        <fullName evidence="2">Anti-sigma factor antagonist</fullName>
    </recommendedName>
</protein>
<dbReference type="GO" id="GO:0043856">
    <property type="term" value="F:anti-sigma factor antagonist activity"/>
    <property type="evidence" value="ECO:0007669"/>
    <property type="project" value="InterPro"/>
</dbReference>
<dbReference type="InterPro" id="IPR002645">
    <property type="entry name" value="STAS_dom"/>
</dbReference>
<dbReference type="InterPro" id="IPR036513">
    <property type="entry name" value="STAS_dom_sf"/>
</dbReference>
<dbReference type="InterPro" id="IPR003658">
    <property type="entry name" value="Anti-sigma_ant"/>
</dbReference>
<sequence length="111" mass="12110">MQIETIKSGDREMTISVRGEMDAQGCSLIRDDIERIADNAGDRAVVIDISKVNFLDSSGIGAIVYLYKRIKSKGGSLSISNASGQPLELMELLRINTAIPVQSANHFQEAR</sequence>
<comment type="similarity">
    <text evidence="1 2">Belongs to the anti-sigma-factor antagonist family.</text>
</comment>
<keyword evidence="5" id="KW-1185">Reference proteome</keyword>
<gene>
    <name evidence="4" type="ORF">CHH28_13730</name>
</gene>
<dbReference type="NCBIfam" id="TIGR00377">
    <property type="entry name" value="ant_ant_sig"/>
    <property type="match status" value="1"/>
</dbReference>
<dbReference type="KEGG" id="bsan:CHH28_13730"/>
<dbReference type="Proteomes" id="UP000202440">
    <property type="component" value="Chromosome"/>
</dbReference>
<dbReference type="PANTHER" id="PTHR33495">
    <property type="entry name" value="ANTI-SIGMA FACTOR ANTAGONIST TM_1081-RELATED-RELATED"/>
    <property type="match status" value="1"/>
</dbReference>
<dbReference type="Gene3D" id="3.30.750.24">
    <property type="entry name" value="STAS domain"/>
    <property type="match status" value="1"/>
</dbReference>
<dbReference type="PANTHER" id="PTHR33495:SF2">
    <property type="entry name" value="ANTI-SIGMA FACTOR ANTAGONIST TM_1081-RELATED"/>
    <property type="match status" value="1"/>
</dbReference>